<evidence type="ECO:0000313" key="3">
    <source>
        <dbReference type="Proteomes" id="UP001193081"/>
    </source>
</evidence>
<keyword evidence="3" id="KW-1185">Reference proteome</keyword>
<dbReference type="PROSITE" id="PS51746">
    <property type="entry name" value="PPM_2"/>
    <property type="match status" value="1"/>
</dbReference>
<comment type="caution">
    <text evidence="2">The sequence shown here is derived from an EMBL/GenBank/DDBJ whole genome shotgun (WGS) entry which is preliminary data.</text>
</comment>
<accession>A0ABS4D6Y5</accession>
<dbReference type="RefSeq" id="WP_135477259.1">
    <property type="nucleotide sequence ID" value="NZ_SIJK02000007.1"/>
</dbReference>
<sequence>MMNQSAPNLFAGRYVLPEGDHSGTISVVDTMPWQRCWACGSLSNESGDAFCNDCGAALDERSYRAILTTPDALIGPALVPTIDAEEVRLLLPEVVAQVTEDDLVLTLLHDHGPTTLAAPLDELAALDLGITLARLLVYLHDHAMALGSLAMTDLEVMPSGRVRLRDAAGLRRVEADQASTVVRADLMTLAELLEQLTVTPRTTRRLSEEAAVAAEAEQPGLPLLLRQVRTGECTNALTLLTRLEAMRAERALPVCLRQIVGAATHVGMVRDHNEDSYLALQLAANNNSSFQAIGLYLVSDGMGGHAAGELASGLAMRAAAQLVVQAYLTQALDPEHAYNQVEVGDLVRRAVLAANEAVVNEARTQGNDMGATLTMALVVGDRVTVGNIGDSRTYRYHEGRLIRISKDHSLVQRLVDLGQIADQDIYTHPQRNAVLRSLGDRREVEVDIFHERVRAGDALLLCSDGQWEMTHDPEMELLLAADDDPHVICERLIAAANRAGGEDNIASILVRFADTPGGI</sequence>
<evidence type="ECO:0000313" key="2">
    <source>
        <dbReference type="EMBL" id="MBP1465208.1"/>
    </source>
</evidence>
<dbReference type="Proteomes" id="UP001193081">
    <property type="component" value="Unassembled WGS sequence"/>
</dbReference>
<dbReference type="InterPro" id="IPR015655">
    <property type="entry name" value="PP2C"/>
</dbReference>
<dbReference type="SUPFAM" id="SSF81606">
    <property type="entry name" value="PP2C-like"/>
    <property type="match status" value="1"/>
</dbReference>
<dbReference type="InterPro" id="IPR036457">
    <property type="entry name" value="PPM-type-like_dom_sf"/>
</dbReference>
<dbReference type="CDD" id="cd00143">
    <property type="entry name" value="PP2Cc"/>
    <property type="match status" value="1"/>
</dbReference>
<dbReference type="PANTHER" id="PTHR13832">
    <property type="entry name" value="PROTEIN PHOSPHATASE 2C"/>
    <property type="match status" value="1"/>
</dbReference>
<dbReference type="Gene3D" id="3.60.40.10">
    <property type="entry name" value="PPM-type phosphatase domain"/>
    <property type="match status" value="1"/>
</dbReference>
<dbReference type="EMBL" id="SIJK02000007">
    <property type="protein sequence ID" value="MBP1465208.1"/>
    <property type="molecule type" value="Genomic_DNA"/>
</dbReference>
<reference evidence="2 3" key="1">
    <citation type="submission" date="2021-03" db="EMBL/GenBank/DDBJ databases">
        <authorList>
            <person name="Grouzdev D.S."/>
        </authorList>
    </citation>
    <scope>NUCLEOTIDE SEQUENCE [LARGE SCALE GENOMIC DNA]</scope>
    <source>
        <strain evidence="2 3">M50-1</strain>
    </source>
</reference>
<protein>
    <submittedName>
        <fullName evidence="2">Serine/threonine-protein phosphatase</fullName>
    </submittedName>
</protein>
<proteinExistence type="predicted"/>
<dbReference type="Pfam" id="PF13672">
    <property type="entry name" value="PP2C_2"/>
    <property type="match status" value="1"/>
</dbReference>
<feature type="domain" description="PPM-type phosphatase" evidence="1">
    <location>
        <begin position="259"/>
        <end position="512"/>
    </location>
</feature>
<dbReference type="SMART" id="SM00332">
    <property type="entry name" value="PP2Cc"/>
    <property type="match status" value="1"/>
</dbReference>
<organism evidence="2 3">
    <name type="scientific">Candidatus Chloroploca mongolica</name>
    <dbReference type="NCBI Taxonomy" id="2528176"/>
    <lineage>
        <taxon>Bacteria</taxon>
        <taxon>Bacillati</taxon>
        <taxon>Chloroflexota</taxon>
        <taxon>Chloroflexia</taxon>
        <taxon>Chloroflexales</taxon>
        <taxon>Chloroflexineae</taxon>
        <taxon>Oscillochloridaceae</taxon>
        <taxon>Candidatus Chloroploca</taxon>
    </lineage>
</organism>
<dbReference type="PANTHER" id="PTHR13832:SF827">
    <property type="entry name" value="PROTEIN PHOSPHATASE 1L"/>
    <property type="match status" value="1"/>
</dbReference>
<evidence type="ECO:0000259" key="1">
    <source>
        <dbReference type="PROSITE" id="PS51746"/>
    </source>
</evidence>
<dbReference type="SMART" id="SM00331">
    <property type="entry name" value="PP2C_SIG"/>
    <property type="match status" value="1"/>
</dbReference>
<gene>
    <name evidence="2" type="ORF">EYB53_005765</name>
</gene>
<name>A0ABS4D6Y5_9CHLR</name>
<dbReference type="InterPro" id="IPR001932">
    <property type="entry name" value="PPM-type_phosphatase-like_dom"/>
</dbReference>